<dbReference type="EMBL" id="UOFY01000012">
    <property type="protein sequence ID" value="VAX07065.1"/>
    <property type="molecule type" value="Genomic_DNA"/>
</dbReference>
<dbReference type="InterPro" id="IPR035919">
    <property type="entry name" value="EAL_sf"/>
</dbReference>
<dbReference type="FunFam" id="3.30.70.270:FF:000001">
    <property type="entry name" value="Diguanylate cyclase domain protein"/>
    <property type="match status" value="1"/>
</dbReference>
<evidence type="ECO:0000259" key="5">
    <source>
        <dbReference type="PROSITE" id="PS50887"/>
    </source>
</evidence>
<dbReference type="NCBIfam" id="TIGR00229">
    <property type="entry name" value="sensory_box"/>
    <property type="match status" value="1"/>
</dbReference>
<dbReference type="PROSITE" id="PS50110">
    <property type="entry name" value="RESPONSE_REGULATORY"/>
    <property type="match status" value="1"/>
</dbReference>
<dbReference type="PIRSF" id="PIRSF005925">
    <property type="entry name" value="Dos"/>
    <property type="match status" value="1"/>
</dbReference>
<dbReference type="InterPro" id="IPR029787">
    <property type="entry name" value="Nucleotide_cyclase"/>
</dbReference>
<sequence>MERSLLLVDDEPNVLSALKRLLRQQGYQVLTATSSAEGLQLLAQHKIKVIISDQRMPHMTGVEFLGQVRERWPDTVRIVLSGYADFSAVTGAINEGAIYKFFTKPWDNAQMRANIHEAFRHAELNEKNEQLTRIFESTLEGILITDEKGVIQSVNPAFTLITGYSAAEAIGQTPAMLKSDRHDAEHFRAMWQALVQNGQWEGEIWNRRKNGEIYPQWLVLTAIMDNEGNPSQYVGLFNDITEQKKNEERIRHQAYHDALTELPNRLLFNDRLQVALAQARRTDEQLAIMFIDLDRFKNINDSLGHSVGDQLLQGMAQRLLDCTRDEDTVARMGGDEFTVMLPRIRLLGDVDQVARKVLDGLSKPLRVEGHELVVTASIGISLYPDDGKQAEALMKNADSAMYSAKEQGKNKYQFYSADMNASAMEHFTLETQLRHALEHEEFVLHYQPQVEINSGRLIGFEVLVRWQHPELGLVLPGKFITLLEETGLIVPVGEWILNQACRQNHAWREAGLAPVRVAVNFSSHQFREVPVSQVVAQALKDSDLSADGLEVEITEGVLMDDIEQSCETLQQLRDMGVAIAIDDFGTGYSSLSYLKQFPVDMLKIDLSFVRDITCNPQDMEIVTSIIAMAHGLELGVIAEGVETEEQLQLLSELGCDQIQGYLTGRPLASEQATELLLKHSNKGRVTSDE</sequence>
<dbReference type="InterPro" id="IPR043128">
    <property type="entry name" value="Rev_trsase/Diguanyl_cyclase"/>
</dbReference>
<dbReference type="InterPro" id="IPR001633">
    <property type="entry name" value="EAL_dom"/>
</dbReference>
<dbReference type="SUPFAM" id="SSF55785">
    <property type="entry name" value="PYP-like sensor domain (PAS domain)"/>
    <property type="match status" value="1"/>
</dbReference>
<dbReference type="Pfam" id="PF13426">
    <property type="entry name" value="PAS_9"/>
    <property type="match status" value="1"/>
</dbReference>
<feature type="domain" description="PAS" evidence="2">
    <location>
        <begin position="127"/>
        <end position="198"/>
    </location>
</feature>
<dbReference type="SMART" id="SM00052">
    <property type="entry name" value="EAL"/>
    <property type="match status" value="1"/>
</dbReference>
<evidence type="ECO:0000259" key="3">
    <source>
        <dbReference type="PROSITE" id="PS50113"/>
    </source>
</evidence>
<evidence type="ECO:0000313" key="6">
    <source>
        <dbReference type="EMBL" id="VAX07065.1"/>
    </source>
</evidence>
<dbReference type="Pfam" id="PF00990">
    <property type="entry name" value="GGDEF"/>
    <property type="match status" value="1"/>
</dbReference>
<dbReference type="SMART" id="SM00448">
    <property type="entry name" value="REC"/>
    <property type="match status" value="1"/>
</dbReference>
<proteinExistence type="predicted"/>
<dbReference type="InterPro" id="IPR000014">
    <property type="entry name" value="PAS"/>
</dbReference>
<evidence type="ECO:0000259" key="2">
    <source>
        <dbReference type="PROSITE" id="PS50112"/>
    </source>
</evidence>
<dbReference type="InterPro" id="IPR001610">
    <property type="entry name" value="PAC"/>
</dbReference>
<dbReference type="SUPFAM" id="SSF52172">
    <property type="entry name" value="CheY-like"/>
    <property type="match status" value="1"/>
</dbReference>
<accession>A0A3B1BLE9</accession>
<organism evidence="6">
    <name type="scientific">hydrothermal vent metagenome</name>
    <dbReference type="NCBI Taxonomy" id="652676"/>
    <lineage>
        <taxon>unclassified sequences</taxon>
        <taxon>metagenomes</taxon>
        <taxon>ecological metagenomes</taxon>
    </lineage>
</organism>
<dbReference type="Pfam" id="PF00072">
    <property type="entry name" value="Response_reg"/>
    <property type="match status" value="1"/>
</dbReference>
<feature type="domain" description="PAC" evidence="3">
    <location>
        <begin position="200"/>
        <end position="252"/>
    </location>
</feature>
<feature type="domain" description="EAL" evidence="4">
    <location>
        <begin position="426"/>
        <end position="680"/>
    </location>
</feature>
<dbReference type="CDD" id="cd00130">
    <property type="entry name" value="PAS"/>
    <property type="match status" value="1"/>
</dbReference>
<dbReference type="AlphaFoldDB" id="A0A3B1BLE9"/>
<dbReference type="SMART" id="SM00267">
    <property type="entry name" value="GGDEF"/>
    <property type="match status" value="1"/>
</dbReference>
<dbReference type="NCBIfam" id="TIGR00254">
    <property type="entry name" value="GGDEF"/>
    <property type="match status" value="1"/>
</dbReference>
<dbReference type="Gene3D" id="3.20.20.450">
    <property type="entry name" value="EAL domain"/>
    <property type="match status" value="1"/>
</dbReference>
<dbReference type="CDD" id="cd01949">
    <property type="entry name" value="GGDEF"/>
    <property type="match status" value="1"/>
</dbReference>
<dbReference type="PANTHER" id="PTHR44757:SF2">
    <property type="entry name" value="BIOFILM ARCHITECTURE MAINTENANCE PROTEIN MBAA"/>
    <property type="match status" value="1"/>
</dbReference>
<dbReference type="FunFam" id="3.20.20.450:FF:000001">
    <property type="entry name" value="Cyclic di-GMP phosphodiesterase yahA"/>
    <property type="match status" value="1"/>
</dbReference>
<dbReference type="Gene3D" id="3.40.50.2300">
    <property type="match status" value="1"/>
</dbReference>
<protein>
    <submittedName>
        <fullName evidence="6">Diguanylate cyclase/phosphodiesterase (GGDEF &amp; EAL domains) with PAS/PAC sensor(S)</fullName>
    </submittedName>
</protein>
<dbReference type="InterPro" id="IPR035965">
    <property type="entry name" value="PAS-like_dom_sf"/>
</dbReference>
<dbReference type="SMART" id="SM00086">
    <property type="entry name" value="PAC"/>
    <property type="match status" value="1"/>
</dbReference>
<dbReference type="GO" id="GO:0000160">
    <property type="term" value="P:phosphorelay signal transduction system"/>
    <property type="evidence" value="ECO:0007669"/>
    <property type="project" value="InterPro"/>
</dbReference>
<dbReference type="Pfam" id="PF00563">
    <property type="entry name" value="EAL"/>
    <property type="match status" value="1"/>
</dbReference>
<name>A0A3B1BLE9_9ZZZZ</name>
<dbReference type="CDD" id="cd17569">
    <property type="entry name" value="REC_HupR-like"/>
    <property type="match status" value="1"/>
</dbReference>
<dbReference type="Gene3D" id="3.30.450.20">
    <property type="entry name" value="PAS domain"/>
    <property type="match status" value="1"/>
</dbReference>
<dbReference type="InterPro" id="IPR001789">
    <property type="entry name" value="Sig_transdc_resp-reg_receiver"/>
</dbReference>
<dbReference type="CDD" id="cd01948">
    <property type="entry name" value="EAL"/>
    <property type="match status" value="1"/>
</dbReference>
<dbReference type="InterPro" id="IPR011006">
    <property type="entry name" value="CheY-like_superfamily"/>
</dbReference>
<dbReference type="PROSITE" id="PS50113">
    <property type="entry name" value="PAC"/>
    <property type="match status" value="1"/>
</dbReference>
<dbReference type="SUPFAM" id="SSF141868">
    <property type="entry name" value="EAL domain-like"/>
    <property type="match status" value="1"/>
</dbReference>
<dbReference type="SUPFAM" id="SSF55073">
    <property type="entry name" value="Nucleotide cyclase"/>
    <property type="match status" value="1"/>
</dbReference>
<dbReference type="PROSITE" id="PS50883">
    <property type="entry name" value="EAL"/>
    <property type="match status" value="1"/>
</dbReference>
<dbReference type="InterPro" id="IPR012226">
    <property type="entry name" value="Diguanyl_cyclase/Pdiesterase"/>
</dbReference>
<dbReference type="PROSITE" id="PS50112">
    <property type="entry name" value="PAS"/>
    <property type="match status" value="1"/>
</dbReference>
<gene>
    <name evidence="6" type="ORF">MNBD_GAMMA25-776</name>
</gene>
<feature type="domain" description="Response regulatory" evidence="1">
    <location>
        <begin position="4"/>
        <end position="119"/>
    </location>
</feature>
<dbReference type="PANTHER" id="PTHR44757">
    <property type="entry name" value="DIGUANYLATE CYCLASE DGCP"/>
    <property type="match status" value="1"/>
</dbReference>
<dbReference type="InterPro" id="IPR000160">
    <property type="entry name" value="GGDEF_dom"/>
</dbReference>
<feature type="domain" description="GGDEF" evidence="5">
    <location>
        <begin position="284"/>
        <end position="417"/>
    </location>
</feature>
<dbReference type="Gene3D" id="3.30.70.270">
    <property type="match status" value="1"/>
</dbReference>
<dbReference type="SMART" id="SM00091">
    <property type="entry name" value="PAS"/>
    <property type="match status" value="1"/>
</dbReference>
<dbReference type="PROSITE" id="PS50887">
    <property type="entry name" value="GGDEF"/>
    <property type="match status" value="1"/>
</dbReference>
<dbReference type="InterPro" id="IPR052155">
    <property type="entry name" value="Biofilm_reg_signaling"/>
</dbReference>
<reference evidence="6" key="1">
    <citation type="submission" date="2018-06" db="EMBL/GenBank/DDBJ databases">
        <authorList>
            <person name="Zhirakovskaya E."/>
        </authorList>
    </citation>
    <scope>NUCLEOTIDE SEQUENCE</scope>
</reference>
<evidence type="ECO:0000259" key="4">
    <source>
        <dbReference type="PROSITE" id="PS50883"/>
    </source>
</evidence>
<evidence type="ECO:0000259" key="1">
    <source>
        <dbReference type="PROSITE" id="PS50110"/>
    </source>
</evidence>
<dbReference type="InterPro" id="IPR000700">
    <property type="entry name" value="PAS-assoc_C"/>
</dbReference>